<dbReference type="Pfam" id="PF16326">
    <property type="entry name" value="ABC_tran_CTD"/>
    <property type="match status" value="1"/>
</dbReference>
<feature type="coiled-coil region" evidence="3">
    <location>
        <begin position="550"/>
        <end position="601"/>
    </location>
</feature>
<evidence type="ECO:0000313" key="7">
    <source>
        <dbReference type="Proteomes" id="UP001232973"/>
    </source>
</evidence>
<proteinExistence type="predicted"/>
<accession>A0ABT9XJ74</accession>
<dbReference type="InterPro" id="IPR017871">
    <property type="entry name" value="ABC_transporter-like_CS"/>
</dbReference>
<evidence type="ECO:0000256" key="3">
    <source>
        <dbReference type="SAM" id="Coils"/>
    </source>
</evidence>
<keyword evidence="7" id="KW-1185">Reference proteome</keyword>
<keyword evidence="3" id="KW-0175">Coiled coil</keyword>
<name>A0ABT9XJ74_9BACL</name>
<protein>
    <submittedName>
        <fullName evidence="6">ATP-binding cassette subfamily F protein uup</fullName>
    </submittedName>
</protein>
<dbReference type="RefSeq" id="WP_274454637.1">
    <property type="nucleotide sequence ID" value="NZ_CP067097.1"/>
</dbReference>
<dbReference type="SUPFAM" id="SSF52540">
    <property type="entry name" value="P-loop containing nucleoside triphosphate hydrolases"/>
    <property type="match status" value="2"/>
</dbReference>
<dbReference type="InterPro" id="IPR003593">
    <property type="entry name" value="AAA+_ATPase"/>
</dbReference>
<dbReference type="InterPro" id="IPR051309">
    <property type="entry name" value="ABCF_ATPase"/>
</dbReference>
<dbReference type="EMBL" id="JAUSTP010000017">
    <property type="protein sequence ID" value="MDQ0190364.1"/>
    <property type="molecule type" value="Genomic_DNA"/>
</dbReference>
<organism evidence="6 7">
    <name type="scientific">Alicyclobacillus cycloheptanicus</name>
    <dbReference type="NCBI Taxonomy" id="1457"/>
    <lineage>
        <taxon>Bacteria</taxon>
        <taxon>Bacillati</taxon>
        <taxon>Bacillota</taxon>
        <taxon>Bacilli</taxon>
        <taxon>Bacillales</taxon>
        <taxon>Alicyclobacillaceae</taxon>
        <taxon>Alicyclobacillus</taxon>
    </lineage>
</organism>
<dbReference type="PROSITE" id="PS00211">
    <property type="entry name" value="ABC_TRANSPORTER_1"/>
    <property type="match status" value="1"/>
</dbReference>
<feature type="compositionally biased region" description="Basic and acidic residues" evidence="4">
    <location>
        <begin position="497"/>
        <end position="516"/>
    </location>
</feature>
<dbReference type="PANTHER" id="PTHR42855:SF1">
    <property type="entry name" value="ABC TRANSPORTER DOMAIN-CONTAINING PROTEIN"/>
    <property type="match status" value="1"/>
</dbReference>
<dbReference type="GO" id="GO:0005524">
    <property type="term" value="F:ATP binding"/>
    <property type="evidence" value="ECO:0007669"/>
    <property type="project" value="UniProtKB-KW"/>
</dbReference>
<evidence type="ECO:0000256" key="2">
    <source>
        <dbReference type="ARBA" id="ARBA00022840"/>
    </source>
</evidence>
<sequence length="618" mass="68597">MNLLSVHEIVKTYGEKTLFDQISFGIDEGDRIGLIGVNGAGKSTLLKIAAGVDAPDAGTVTLGGRVTVHYLPQEPSFQPDATVLDQVLNRDRHTSLAEQGAWQLEHEAKAVLTQLGIFDFDAALGSLSGGQRKQIALARALIQPCDLLVLDEPTNHMDDERVAWLAAYLRKRTGALFMVTHDRYFLDSVANRIFELDHAKLYQSVGGYEAFVQAKLARAAQAQASEEKRQNFLRNEQKWIQRGPKARGTKQKARTERYYEILEQQPNDTEQTVEVALAGSRLGSKVIELHHVTKSFDGHPVVDDLSCIVTRGDRIGIVGSNGSGKSTLLKLMAGQLLPDSGSVTIGPTVKIGYFAQEHEVLDGNQRVIAYIREAAESVETADGQRLDAAQVLERFLFPPALQWMPIGKLSGGEKRRLALLRALVSAPNVLLLDEPTNDLDIPTLTVLEAFLADFPGAVVVVSHDRYFLDHVVDKVFACEGAGQISVSTGNYTDYLSKRRDAKPQVSRPEDRPKARPEASSQPEPQPAAGQKSVRKERATLKFTYKEQKEYDEIEDRIAQMEAALAEVLRQMEEAGGDVGRLQTLFEDQQALEARLNELMDRWTYLNERAEEIERSRQM</sequence>
<feature type="domain" description="ABC transporter" evidence="5">
    <location>
        <begin position="287"/>
        <end position="505"/>
    </location>
</feature>
<feature type="domain" description="ABC transporter" evidence="5">
    <location>
        <begin position="4"/>
        <end position="223"/>
    </location>
</feature>
<dbReference type="CDD" id="cd03221">
    <property type="entry name" value="ABCF_EF-3"/>
    <property type="match status" value="2"/>
</dbReference>
<dbReference type="SMART" id="SM00382">
    <property type="entry name" value="AAA"/>
    <property type="match status" value="2"/>
</dbReference>
<dbReference type="InterPro" id="IPR032524">
    <property type="entry name" value="ABC_tran_C"/>
</dbReference>
<keyword evidence="2 6" id="KW-0067">ATP-binding</keyword>
<evidence type="ECO:0000256" key="4">
    <source>
        <dbReference type="SAM" id="MobiDB-lite"/>
    </source>
</evidence>
<evidence type="ECO:0000256" key="1">
    <source>
        <dbReference type="ARBA" id="ARBA00022741"/>
    </source>
</evidence>
<dbReference type="InterPro" id="IPR037118">
    <property type="entry name" value="Val-tRNA_synth_C_sf"/>
</dbReference>
<dbReference type="Gene3D" id="1.10.287.380">
    <property type="entry name" value="Valyl-tRNA synthetase, C-terminal domain"/>
    <property type="match status" value="1"/>
</dbReference>
<dbReference type="InterPro" id="IPR027417">
    <property type="entry name" value="P-loop_NTPase"/>
</dbReference>
<dbReference type="Gene3D" id="3.40.50.300">
    <property type="entry name" value="P-loop containing nucleotide triphosphate hydrolases"/>
    <property type="match status" value="2"/>
</dbReference>
<dbReference type="Proteomes" id="UP001232973">
    <property type="component" value="Unassembled WGS sequence"/>
</dbReference>
<feature type="region of interest" description="Disordered" evidence="4">
    <location>
        <begin position="497"/>
        <end position="534"/>
    </location>
</feature>
<dbReference type="PROSITE" id="PS50893">
    <property type="entry name" value="ABC_TRANSPORTER_2"/>
    <property type="match status" value="2"/>
</dbReference>
<dbReference type="PANTHER" id="PTHR42855">
    <property type="entry name" value="ABC TRANSPORTER ATP-BINDING SUBUNIT"/>
    <property type="match status" value="1"/>
</dbReference>
<dbReference type="InterPro" id="IPR032781">
    <property type="entry name" value="ABC_tran_Xtn"/>
</dbReference>
<evidence type="ECO:0000313" key="6">
    <source>
        <dbReference type="EMBL" id="MDQ0190364.1"/>
    </source>
</evidence>
<comment type="caution">
    <text evidence="6">The sequence shown here is derived from an EMBL/GenBank/DDBJ whole genome shotgun (WGS) entry which is preliminary data.</text>
</comment>
<dbReference type="Pfam" id="PF12848">
    <property type="entry name" value="ABC_tran_Xtn"/>
    <property type="match status" value="1"/>
</dbReference>
<keyword evidence="1" id="KW-0547">Nucleotide-binding</keyword>
<dbReference type="Pfam" id="PF00005">
    <property type="entry name" value="ABC_tran"/>
    <property type="match status" value="2"/>
</dbReference>
<gene>
    <name evidence="6" type="ORF">J2S03_002228</name>
</gene>
<evidence type="ECO:0000259" key="5">
    <source>
        <dbReference type="PROSITE" id="PS50893"/>
    </source>
</evidence>
<dbReference type="InterPro" id="IPR003439">
    <property type="entry name" value="ABC_transporter-like_ATP-bd"/>
</dbReference>
<reference evidence="6 7" key="1">
    <citation type="submission" date="2023-07" db="EMBL/GenBank/DDBJ databases">
        <title>Genomic Encyclopedia of Type Strains, Phase IV (KMG-IV): sequencing the most valuable type-strain genomes for metagenomic binning, comparative biology and taxonomic classification.</title>
        <authorList>
            <person name="Goeker M."/>
        </authorList>
    </citation>
    <scope>NUCLEOTIDE SEQUENCE [LARGE SCALE GENOMIC DNA]</scope>
    <source>
        <strain evidence="6 7">DSM 4006</strain>
    </source>
</reference>